<protein>
    <submittedName>
        <fullName evidence="8">Uncharacterized protein LOC107009984</fullName>
    </submittedName>
</protein>
<dbReference type="PROSITE" id="PS50066">
    <property type="entry name" value="MADS_BOX_2"/>
    <property type="match status" value="1"/>
</dbReference>
<comment type="subcellular location">
    <subcellularLocation>
        <location evidence="1">Nucleus</location>
    </subcellularLocation>
</comment>
<evidence type="ECO:0000256" key="2">
    <source>
        <dbReference type="ARBA" id="ARBA00023015"/>
    </source>
</evidence>
<dbReference type="Proteomes" id="UP000694930">
    <property type="component" value="Chromosome 2"/>
</dbReference>
<dbReference type="Pfam" id="PF00319">
    <property type="entry name" value="SRF-TF"/>
    <property type="match status" value="1"/>
</dbReference>
<evidence type="ECO:0000256" key="1">
    <source>
        <dbReference type="ARBA" id="ARBA00004123"/>
    </source>
</evidence>
<proteinExistence type="predicted"/>
<evidence type="ECO:0000313" key="8">
    <source>
        <dbReference type="RefSeq" id="XP_015064763.1"/>
    </source>
</evidence>
<evidence type="ECO:0000313" key="7">
    <source>
        <dbReference type="Proteomes" id="UP000694930"/>
    </source>
</evidence>
<dbReference type="InterPro" id="IPR002100">
    <property type="entry name" value="TF_MADSbox"/>
</dbReference>
<evidence type="ECO:0000256" key="3">
    <source>
        <dbReference type="ARBA" id="ARBA00023125"/>
    </source>
</evidence>
<dbReference type="GeneID" id="107009984"/>
<dbReference type="RefSeq" id="XP_015064763.1">
    <property type="nucleotide sequence ID" value="XM_015209277.1"/>
</dbReference>
<dbReference type="Gene3D" id="3.40.1810.10">
    <property type="entry name" value="Transcription factor, MADS-box"/>
    <property type="match status" value="1"/>
</dbReference>
<name>A0ABM1G1S9_SOLPN</name>
<dbReference type="SMART" id="SM00432">
    <property type="entry name" value="MADS"/>
    <property type="match status" value="1"/>
</dbReference>
<keyword evidence="7" id="KW-1185">Reference proteome</keyword>
<evidence type="ECO:0000256" key="4">
    <source>
        <dbReference type="ARBA" id="ARBA00023163"/>
    </source>
</evidence>
<accession>A0ABM1G1S9</accession>
<evidence type="ECO:0000259" key="6">
    <source>
        <dbReference type="PROSITE" id="PS50066"/>
    </source>
</evidence>
<keyword evidence="4" id="KW-0804">Transcription</keyword>
<keyword evidence="5" id="KW-0539">Nucleus</keyword>
<dbReference type="InterPro" id="IPR036879">
    <property type="entry name" value="TF_MADSbox_sf"/>
</dbReference>
<dbReference type="PRINTS" id="PR00404">
    <property type="entry name" value="MADSDOMAIN"/>
</dbReference>
<dbReference type="SUPFAM" id="SSF55455">
    <property type="entry name" value="SRF-like"/>
    <property type="match status" value="1"/>
</dbReference>
<keyword evidence="3" id="KW-0238">DNA-binding</keyword>
<evidence type="ECO:0000256" key="5">
    <source>
        <dbReference type="ARBA" id="ARBA00023242"/>
    </source>
</evidence>
<keyword evidence="2" id="KW-0805">Transcription regulation</keyword>
<organism evidence="7 8">
    <name type="scientific">Solanum pennellii</name>
    <name type="common">Tomato</name>
    <name type="synonym">Lycopersicon pennellii</name>
    <dbReference type="NCBI Taxonomy" id="28526"/>
    <lineage>
        <taxon>Eukaryota</taxon>
        <taxon>Viridiplantae</taxon>
        <taxon>Streptophyta</taxon>
        <taxon>Embryophyta</taxon>
        <taxon>Tracheophyta</taxon>
        <taxon>Spermatophyta</taxon>
        <taxon>Magnoliopsida</taxon>
        <taxon>eudicotyledons</taxon>
        <taxon>Gunneridae</taxon>
        <taxon>Pentapetalae</taxon>
        <taxon>asterids</taxon>
        <taxon>lamiids</taxon>
        <taxon>Solanales</taxon>
        <taxon>Solanaceae</taxon>
        <taxon>Solanoideae</taxon>
        <taxon>Solaneae</taxon>
        <taxon>Solanum</taxon>
        <taxon>Solanum subgen. Lycopersicon</taxon>
    </lineage>
</organism>
<reference evidence="8" key="2">
    <citation type="submission" date="2025-08" db="UniProtKB">
        <authorList>
            <consortium name="RefSeq"/>
        </authorList>
    </citation>
    <scope>IDENTIFICATION</scope>
</reference>
<reference evidence="7" key="1">
    <citation type="journal article" date="2014" name="Nat. Genet.">
        <title>The genome of the stress-tolerant wild tomato species Solanum pennellii.</title>
        <authorList>
            <person name="Bolger A."/>
            <person name="Scossa F."/>
            <person name="Bolger M.E."/>
            <person name="Lanz C."/>
            <person name="Maumus F."/>
            <person name="Tohge T."/>
            <person name="Quesneville H."/>
            <person name="Alseekh S."/>
            <person name="Sorensen I."/>
            <person name="Lichtenstein G."/>
            <person name="Fich E.A."/>
            <person name="Conte M."/>
            <person name="Keller H."/>
            <person name="Schneeberger K."/>
            <person name="Schwacke R."/>
            <person name="Ofner I."/>
            <person name="Vrebalov J."/>
            <person name="Xu Y."/>
            <person name="Osorio S."/>
            <person name="Aflitos S.A."/>
            <person name="Schijlen E."/>
            <person name="Jimenez-Gomez J.M."/>
            <person name="Ryngajllo M."/>
            <person name="Kimura S."/>
            <person name="Kumar R."/>
            <person name="Koenig D."/>
            <person name="Headland L.R."/>
            <person name="Maloof J.N."/>
            <person name="Sinha N."/>
            <person name="van Ham R.C."/>
            <person name="Lankhorst R.K."/>
            <person name="Mao L."/>
            <person name="Vogel A."/>
            <person name="Arsova B."/>
            <person name="Panstruga R."/>
            <person name="Fei Z."/>
            <person name="Rose J.K."/>
            <person name="Zamir D."/>
            <person name="Carrari F."/>
            <person name="Giovannoni J.J."/>
            <person name="Weigel D."/>
            <person name="Usadel B."/>
            <person name="Fernie A.R."/>
        </authorList>
    </citation>
    <scope>NUCLEOTIDE SEQUENCE [LARGE SCALE GENOMIC DNA]</scope>
    <source>
        <strain evidence="7">cv. LA0716</strain>
    </source>
</reference>
<feature type="domain" description="MADS-box" evidence="6">
    <location>
        <begin position="7"/>
        <end position="67"/>
    </location>
</feature>
<gene>
    <name evidence="8" type="primary">LOC107009984</name>
</gene>
<sequence>MAQTKIVRRQKIQLKMITCKVKRIVAFKKLWESLVKEAHEQHLKTGEHIAIVAYSPTGKPYAYDSSGSFDTIDRFLNDAKASAVEGASLQVEVAVELPLEPSFGVIPRLRPLPVRVRVVEALYLARPKFAALRQSERYTYCCSSAAMPVFLSLVFPHVKCLIVVR</sequence>